<organism evidence="1">
    <name type="scientific">freshwater metagenome</name>
    <dbReference type="NCBI Taxonomy" id="449393"/>
    <lineage>
        <taxon>unclassified sequences</taxon>
        <taxon>metagenomes</taxon>
        <taxon>ecological metagenomes</taxon>
    </lineage>
</organism>
<accession>A0A6J6IC58</accession>
<dbReference type="EMBL" id="CAEZUP010000105">
    <property type="protein sequence ID" value="CAB4621515.1"/>
    <property type="molecule type" value="Genomic_DNA"/>
</dbReference>
<reference evidence="1" key="1">
    <citation type="submission" date="2020-05" db="EMBL/GenBank/DDBJ databases">
        <authorList>
            <person name="Chiriac C."/>
            <person name="Salcher M."/>
            <person name="Ghai R."/>
            <person name="Kavagutti S V."/>
        </authorList>
    </citation>
    <scope>NUCLEOTIDE SEQUENCE</scope>
</reference>
<name>A0A6J6IC58_9ZZZZ</name>
<sequence length="361" mass="38656">MDVGLVERRQVIVVEAHPLAVLPVIGLELRGGLGILDDRIHPTAQLLHRLEITDFHGGKVLGRLGGSLRVRPHDVGPTVVDEIDGRLRSGDGLSEVDDSLFLPTRLEALEPCLVGRTVVADTDGAGGALEHEQILRRFRQLGHRLNRGCTCPDDPDALVAELVHEVARTAAGVVVVPARGVEHLALEGFDARDAGDLGLVEDATGNHDVLRTDRVAARGRDDPAAGTVVPYRSGDHGLEERTVVEIERATEQLAVLEDLGCARVALRRHVAGLLEEGKVGVRLDITHATRVAVPVPGATEVATLFHDAEIRDARLLEINSCEHAGEATTHDDDLGRLGDRLAGEGRIGVGIGVELRELVLQ</sequence>
<dbReference type="AlphaFoldDB" id="A0A6J6IC58"/>
<proteinExistence type="predicted"/>
<protein>
    <submittedName>
        <fullName evidence="1">Unannotated protein</fullName>
    </submittedName>
</protein>
<evidence type="ECO:0000313" key="1">
    <source>
        <dbReference type="EMBL" id="CAB4621515.1"/>
    </source>
</evidence>
<gene>
    <name evidence="1" type="ORF">UFOPK1835_01818</name>
</gene>